<keyword evidence="3 8" id="KW-0812">Transmembrane</keyword>
<evidence type="ECO:0000256" key="8">
    <source>
        <dbReference type="SAM" id="Phobius"/>
    </source>
</evidence>
<comment type="subcellular location">
    <subcellularLocation>
        <location evidence="1">Cell membrane</location>
        <topology evidence="1">Multi-pass membrane protein</topology>
    </subcellularLocation>
</comment>
<dbReference type="InterPro" id="IPR052192">
    <property type="entry name" value="Insect_Ionotropic_Sensory_Rcpt"/>
</dbReference>
<keyword evidence="7" id="KW-0325">Glycoprotein</keyword>
<name>A0AAN8WV21_HALRR</name>
<dbReference type="Proteomes" id="UP001381693">
    <property type="component" value="Unassembled WGS sequence"/>
</dbReference>
<keyword evidence="2" id="KW-1003">Cell membrane</keyword>
<protein>
    <submittedName>
        <fullName evidence="9">Uncharacterized protein</fullName>
    </submittedName>
</protein>
<proteinExistence type="predicted"/>
<evidence type="ECO:0000256" key="2">
    <source>
        <dbReference type="ARBA" id="ARBA00022475"/>
    </source>
</evidence>
<dbReference type="PANTHER" id="PTHR42643:SF24">
    <property type="entry name" value="IONOTROPIC RECEPTOR 60A"/>
    <property type="match status" value="1"/>
</dbReference>
<dbReference type="PANTHER" id="PTHR42643">
    <property type="entry name" value="IONOTROPIC RECEPTOR 20A-RELATED"/>
    <property type="match status" value="1"/>
</dbReference>
<organism evidence="9 10">
    <name type="scientific">Halocaridina rubra</name>
    <name type="common">Hawaiian red shrimp</name>
    <dbReference type="NCBI Taxonomy" id="373956"/>
    <lineage>
        <taxon>Eukaryota</taxon>
        <taxon>Metazoa</taxon>
        <taxon>Ecdysozoa</taxon>
        <taxon>Arthropoda</taxon>
        <taxon>Crustacea</taxon>
        <taxon>Multicrustacea</taxon>
        <taxon>Malacostraca</taxon>
        <taxon>Eumalacostraca</taxon>
        <taxon>Eucarida</taxon>
        <taxon>Decapoda</taxon>
        <taxon>Pleocyemata</taxon>
        <taxon>Caridea</taxon>
        <taxon>Atyoidea</taxon>
        <taxon>Atyidae</taxon>
        <taxon>Halocaridina</taxon>
    </lineage>
</organism>
<reference evidence="9 10" key="1">
    <citation type="submission" date="2023-11" db="EMBL/GenBank/DDBJ databases">
        <title>Halocaridina rubra genome assembly.</title>
        <authorList>
            <person name="Smith C."/>
        </authorList>
    </citation>
    <scope>NUCLEOTIDE SEQUENCE [LARGE SCALE GENOMIC DNA]</scope>
    <source>
        <strain evidence="9">EP-1</strain>
        <tissue evidence="9">Whole</tissue>
    </source>
</reference>
<accession>A0AAN8WV21</accession>
<dbReference type="EMBL" id="JAXCGZ010017073">
    <property type="protein sequence ID" value="KAK7068943.1"/>
    <property type="molecule type" value="Genomic_DNA"/>
</dbReference>
<dbReference type="AlphaFoldDB" id="A0AAN8WV21"/>
<sequence>MALRHIPHPVQNLRELLDNSHYKIIFEPDTAYLTTIKNVPSGEIKELNDLSTSGRFVYLRTRDFPSYSYLIRNGDHVQIFDTVTAMGFMAQGFSESGRCDFYWAKQAFLPFMYGMIGQKYSPLTPAINARLSRLFEAGLYNYWLSNQVPNITACVNTPTKVTMKEAIGINNIWGVAVIWTAGILLAGAVFGLEILHAKLRANSAF</sequence>
<evidence type="ECO:0000256" key="7">
    <source>
        <dbReference type="ARBA" id="ARBA00023180"/>
    </source>
</evidence>
<evidence type="ECO:0000256" key="4">
    <source>
        <dbReference type="ARBA" id="ARBA00022989"/>
    </source>
</evidence>
<keyword evidence="10" id="KW-1185">Reference proteome</keyword>
<evidence type="ECO:0000256" key="1">
    <source>
        <dbReference type="ARBA" id="ARBA00004651"/>
    </source>
</evidence>
<evidence type="ECO:0000256" key="3">
    <source>
        <dbReference type="ARBA" id="ARBA00022692"/>
    </source>
</evidence>
<keyword evidence="6" id="KW-0675">Receptor</keyword>
<dbReference type="GO" id="GO:0005886">
    <property type="term" value="C:plasma membrane"/>
    <property type="evidence" value="ECO:0007669"/>
    <property type="project" value="UniProtKB-SubCell"/>
</dbReference>
<evidence type="ECO:0000256" key="5">
    <source>
        <dbReference type="ARBA" id="ARBA00023136"/>
    </source>
</evidence>
<keyword evidence="4 8" id="KW-1133">Transmembrane helix</keyword>
<evidence type="ECO:0000256" key="6">
    <source>
        <dbReference type="ARBA" id="ARBA00023170"/>
    </source>
</evidence>
<comment type="caution">
    <text evidence="9">The sequence shown here is derived from an EMBL/GenBank/DDBJ whole genome shotgun (WGS) entry which is preliminary data.</text>
</comment>
<evidence type="ECO:0000313" key="10">
    <source>
        <dbReference type="Proteomes" id="UP001381693"/>
    </source>
</evidence>
<gene>
    <name evidence="9" type="ORF">SK128_006015</name>
</gene>
<feature type="transmembrane region" description="Helical" evidence="8">
    <location>
        <begin position="172"/>
        <end position="195"/>
    </location>
</feature>
<keyword evidence="5 8" id="KW-0472">Membrane</keyword>
<dbReference type="SUPFAM" id="SSF53850">
    <property type="entry name" value="Periplasmic binding protein-like II"/>
    <property type="match status" value="1"/>
</dbReference>
<evidence type="ECO:0000313" key="9">
    <source>
        <dbReference type="EMBL" id="KAK7068943.1"/>
    </source>
</evidence>